<evidence type="ECO:0000313" key="9">
    <source>
        <dbReference type="Proteomes" id="UP000886653"/>
    </source>
</evidence>
<dbReference type="InterPro" id="IPR002293">
    <property type="entry name" value="AA/rel_permease1"/>
</dbReference>
<feature type="compositionally biased region" description="Polar residues" evidence="6">
    <location>
        <begin position="1"/>
        <end position="12"/>
    </location>
</feature>
<evidence type="ECO:0000256" key="6">
    <source>
        <dbReference type="SAM" id="MobiDB-lite"/>
    </source>
</evidence>
<evidence type="ECO:0000256" key="2">
    <source>
        <dbReference type="ARBA" id="ARBA00022448"/>
    </source>
</evidence>
<dbReference type="PANTHER" id="PTHR45649:SF26">
    <property type="entry name" value="OS04G0435100 PROTEIN"/>
    <property type="match status" value="1"/>
</dbReference>
<feature type="transmembrane region" description="Helical" evidence="7">
    <location>
        <begin position="220"/>
        <end position="239"/>
    </location>
</feature>
<dbReference type="EMBL" id="MU167212">
    <property type="protein sequence ID" value="KAG0151509.1"/>
    <property type="molecule type" value="Genomic_DNA"/>
</dbReference>
<keyword evidence="3 7" id="KW-0812">Transmembrane</keyword>
<comment type="subcellular location">
    <subcellularLocation>
        <location evidence="1">Membrane</location>
        <topology evidence="1">Multi-pass membrane protein</topology>
    </subcellularLocation>
</comment>
<dbReference type="AlphaFoldDB" id="A0A9P6TGY4"/>
<feature type="transmembrane region" description="Helical" evidence="7">
    <location>
        <begin position="60"/>
        <end position="84"/>
    </location>
</feature>
<evidence type="ECO:0008006" key="10">
    <source>
        <dbReference type="Google" id="ProtNLM"/>
    </source>
</evidence>
<feature type="transmembrane region" description="Helical" evidence="7">
    <location>
        <begin position="398"/>
        <end position="418"/>
    </location>
</feature>
<evidence type="ECO:0000313" key="8">
    <source>
        <dbReference type="EMBL" id="KAG0151509.1"/>
    </source>
</evidence>
<dbReference type="PANTHER" id="PTHR45649">
    <property type="entry name" value="AMINO-ACID PERMEASE BAT1"/>
    <property type="match status" value="1"/>
</dbReference>
<dbReference type="GO" id="GO:0016020">
    <property type="term" value="C:membrane"/>
    <property type="evidence" value="ECO:0007669"/>
    <property type="project" value="UniProtKB-SubCell"/>
</dbReference>
<evidence type="ECO:0000256" key="3">
    <source>
        <dbReference type="ARBA" id="ARBA00022692"/>
    </source>
</evidence>
<feature type="transmembrane region" description="Helical" evidence="7">
    <location>
        <begin position="467"/>
        <end position="486"/>
    </location>
</feature>
<keyword evidence="5 7" id="KW-0472">Membrane</keyword>
<dbReference type="Pfam" id="PF13520">
    <property type="entry name" value="AA_permease_2"/>
    <property type="match status" value="1"/>
</dbReference>
<evidence type="ECO:0000256" key="4">
    <source>
        <dbReference type="ARBA" id="ARBA00022989"/>
    </source>
</evidence>
<feature type="compositionally biased region" description="Polar residues" evidence="6">
    <location>
        <begin position="570"/>
        <end position="579"/>
    </location>
</feature>
<protein>
    <recommendedName>
        <fullName evidence="10">Amino acid transporter</fullName>
    </recommendedName>
</protein>
<feature type="transmembrane region" description="Helical" evidence="7">
    <location>
        <begin position="189"/>
        <end position="208"/>
    </location>
</feature>
<feature type="transmembrane region" description="Helical" evidence="7">
    <location>
        <begin position="498"/>
        <end position="519"/>
    </location>
</feature>
<dbReference type="GO" id="GO:0022857">
    <property type="term" value="F:transmembrane transporter activity"/>
    <property type="evidence" value="ECO:0007669"/>
    <property type="project" value="InterPro"/>
</dbReference>
<evidence type="ECO:0000256" key="7">
    <source>
        <dbReference type="SAM" id="Phobius"/>
    </source>
</evidence>
<organism evidence="8 9">
    <name type="scientific">Cronartium quercuum f. sp. fusiforme G11</name>
    <dbReference type="NCBI Taxonomy" id="708437"/>
    <lineage>
        <taxon>Eukaryota</taxon>
        <taxon>Fungi</taxon>
        <taxon>Dikarya</taxon>
        <taxon>Basidiomycota</taxon>
        <taxon>Pucciniomycotina</taxon>
        <taxon>Pucciniomycetes</taxon>
        <taxon>Pucciniales</taxon>
        <taxon>Coleosporiaceae</taxon>
        <taxon>Cronartium</taxon>
    </lineage>
</organism>
<feature type="transmembrane region" description="Helical" evidence="7">
    <location>
        <begin position="424"/>
        <end position="447"/>
    </location>
</feature>
<accession>A0A9P6TGY4</accession>
<sequence>MGLSQLESSTVPYSEHESQRITYPSPQSRGLLPTPYKTADADTQAQLLWLGYQQELDRNWGFWPVFLLSFCNFGVTLTAFWGLYSSLLSGGLIIMTWGYLIACMFTIIMTAVLSEVASAYPVSGAMFTWTFKLARSNPHFRNWASFLSWTVGWVLMTSLVVSQMQLSVQFAYVLISGIRVWGIPWDYQIWHTYLIISAGVLICGLITSMPQTRSPMTWKIVGTVVIILHMTICLLLLATSNQRRKFYTIFTSFQPRKEFSNRAWTFIYGWSTAAVVSGTEVTAHMAEETRHASSTVPRAMFFSTVFSLAVGMIGCVASALTIIPLHHPLTKTWPIIDLLFSHLPKPAAQFVFISLLLIMLSQGVSQMLAATRFAWALARDGVLPYSSYWRQVTPNTRIPRRATGLIVMLSMLAAVGYVEESGRLSYIMIHLGALLTFAYLIPVSLYLSSPRGVLDFDGRNVWTLRQFGRPLAAITVMSLLLEFGLYCAPKVEHPTAATWPYAPFVMVGVILISSLAWILHGRARYIGPIKSITVWSAGQEVELPKTRGRPSFENDQSTTTGPGPVLRPHGTQSCSSPSNFPSLNIPNTYQTYASNGSMWCGTNFEAQASAITSECHQ</sequence>
<feature type="transmembrane region" description="Helical" evidence="7">
    <location>
        <begin position="299"/>
        <end position="327"/>
    </location>
</feature>
<feature type="region of interest" description="Disordered" evidence="6">
    <location>
        <begin position="545"/>
        <end position="579"/>
    </location>
</feature>
<proteinExistence type="predicted"/>
<keyword evidence="4 7" id="KW-1133">Transmembrane helix</keyword>
<feature type="region of interest" description="Disordered" evidence="6">
    <location>
        <begin position="1"/>
        <end position="30"/>
    </location>
</feature>
<gene>
    <name evidence="8" type="ORF">CROQUDRAFT_36565</name>
</gene>
<feature type="transmembrane region" description="Helical" evidence="7">
    <location>
        <begin position="347"/>
        <end position="377"/>
    </location>
</feature>
<feature type="transmembrane region" description="Helical" evidence="7">
    <location>
        <begin position="96"/>
        <end position="120"/>
    </location>
</feature>
<keyword evidence="9" id="KW-1185">Reference proteome</keyword>
<evidence type="ECO:0000256" key="5">
    <source>
        <dbReference type="ARBA" id="ARBA00023136"/>
    </source>
</evidence>
<name>A0A9P6TGY4_9BASI</name>
<comment type="caution">
    <text evidence="8">The sequence shown here is derived from an EMBL/GenBank/DDBJ whole genome shotgun (WGS) entry which is preliminary data.</text>
</comment>
<evidence type="ECO:0000256" key="1">
    <source>
        <dbReference type="ARBA" id="ARBA00004141"/>
    </source>
</evidence>
<reference evidence="8" key="1">
    <citation type="submission" date="2013-11" db="EMBL/GenBank/DDBJ databases">
        <title>Genome sequence of the fusiform rust pathogen reveals effectors for host alternation and coevolution with pine.</title>
        <authorList>
            <consortium name="DOE Joint Genome Institute"/>
            <person name="Smith K."/>
            <person name="Pendleton A."/>
            <person name="Kubisiak T."/>
            <person name="Anderson C."/>
            <person name="Salamov A."/>
            <person name="Aerts A."/>
            <person name="Riley R."/>
            <person name="Clum A."/>
            <person name="Lindquist E."/>
            <person name="Ence D."/>
            <person name="Campbell M."/>
            <person name="Kronenberg Z."/>
            <person name="Feau N."/>
            <person name="Dhillon B."/>
            <person name="Hamelin R."/>
            <person name="Burleigh J."/>
            <person name="Smith J."/>
            <person name="Yandell M."/>
            <person name="Nelson C."/>
            <person name="Grigoriev I."/>
            <person name="Davis J."/>
        </authorList>
    </citation>
    <scope>NUCLEOTIDE SEQUENCE</scope>
    <source>
        <strain evidence="8">G11</strain>
    </source>
</reference>
<dbReference type="Proteomes" id="UP000886653">
    <property type="component" value="Unassembled WGS sequence"/>
</dbReference>
<dbReference type="Gene3D" id="1.20.1740.10">
    <property type="entry name" value="Amino acid/polyamine transporter I"/>
    <property type="match status" value="1"/>
</dbReference>
<keyword evidence="2" id="KW-0813">Transport</keyword>
<dbReference type="OrthoDB" id="10054429at2759"/>